<dbReference type="GO" id="GO:0043937">
    <property type="term" value="P:regulation of sporulation"/>
    <property type="evidence" value="ECO:0007669"/>
    <property type="project" value="InterPro"/>
</dbReference>
<reference evidence="1 2" key="1">
    <citation type="submission" date="2018-03" db="EMBL/GenBank/DDBJ databases">
        <title>Genome sequence of Clostridium luticellarii DSM 29923.</title>
        <authorList>
            <person name="Poehlein A."/>
            <person name="Daniel R."/>
        </authorList>
    </citation>
    <scope>NUCLEOTIDE SEQUENCE [LARGE SCALE GENOMIC DNA]</scope>
    <source>
        <strain evidence="1 2">DSM 29923</strain>
    </source>
</reference>
<dbReference type="RefSeq" id="WP_106011225.1">
    <property type="nucleotide sequence ID" value="NZ_JALCQA010000054.1"/>
</dbReference>
<dbReference type="AlphaFoldDB" id="A0A2T0B171"/>
<dbReference type="OrthoDB" id="1935784at2"/>
<dbReference type="Gene3D" id="4.10.280.10">
    <property type="entry name" value="Helix-loop-helix DNA-binding domain"/>
    <property type="match status" value="1"/>
</dbReference>
<dbReference type="SUPFAM" id="SSF140500">
    <property type="entry name" value="BAS1536-like"/>
    <property type="match status" value="1"/>
</dbReference>
<keyword evidence="2" id="KW-1185">Reference proteome</keyword>
<accession>A0A2T0B171</accession>
<evidence type="ECO:0000313" key="2">
    <source>
        <dbReference type="Proteomes" id="UP000237798"/>
    </source>
</evidence>
<dbReference type="Pfam" id="PF09388">
    <property type="entry name" value="SpoOE-like"/>
    <property type="match status" value="1"/>
</dbReference>
<dbReference type="InterPro" id="IPR018540">
    <property type="entry name" value="Spo0E-like"/>
</dbReference>
<dbReference type="GO" id="GO:0046983">
    <property type="term" value="F:protein dimerization activity"/>
    <property type="evidence" value="ECO:0007669"/>
    <property type="project" value="InterPro"/>
</dbReference>
<proteinExistence type="predicted"/>
<organism evidence="1 2">
    <name type="scientific">Clostridium luticellarii</name>
    <dbReference type="NCBI Taxonomy" id="1691940"/>
    <lineage>
        <taxon>Bacteria</taxon>
        <taxon>Bacillati</taxon>
        <taxon>Bacillota</taxon>
        <taxon>Clostridia</taxon>
        <taxon>Eubacteriales</taxon>
        <taxon>Clostridiaceae</taxon>
        <taxon>Clostridium</taxon>
    </lineage>
</organism>
<sequence>MEKLLEKLLEKLRDKLNKMLESDKYTTDEILEISQQLDKLIVSYYKSHKESDYKQN</sequence>
<dbReference type="EMBL" id="PVXP01000165">
    <property type="protein sequence ID" value="PRR77172.1"/>
    <property type="molecule type" value="Genomic_DNA"/>
</dbReference>
<gene>
    <name evidence="1" type="ORF">CLLU_37090</name>
</gene>
<dbReference type="Proteomes" id="UP000237798">
    <property type="component" value="Unassembled WGS sequence"/>
</dbReference>
<comment type="caution">
    <text evidence="1">The sequence shown here is derived from an EMBL/GenBank/DDBJ whole genome shotgun (WGS) entry which is preliminary data.</text>
</comment>
<dbReference type="InterPro" id="IPR037208">
    <property type="entry name" value="Spo0E-like_sf"/>
</dbReference>
<evidence type="ECO:0000313" key="1">
    <source>
        <dbReference type="EMBL" id="PRR77172.1"/>
    </source>
</evidence>
<dbReference type="InterPro" id="IPR036638">
    <property type="entry name" value="HLH_DNA-bd_sf"/>
</dbReference>
<name>A0A2T0B171_9CLOT</name>
<protein>
    <submittedName>
        <fullName evidence="1">Spo0E like sporulation regulatory protein</fullName>
    </submittedName>
</protein>